<gene>
    <name evidence="2" type="ORF">MCNOR_2721</name>
</gene>
<evidence type="ECO:0008006" key="4">
    <source>
        <dbReference type="Google" id="ProtNLM"/>
    </source>
</evidence>
<name>A0AA35USL7_METCP</name>
<evidence type="ECO:0000313" key="2">
    <source>
        <dbReference type="EMBL" id="CAI8863014.1"/>
    </source>
</evidence>
<dbReference type="RefSeq" id="WP_218797923.1">
    <property type="nucleotide sequence ID" value="NZ_CP079097.1"/>
</dbReference>
<keyword evidence="1" id="KW-0732">Signal</keyword>
<sequence>MARLSRRIACAILASPFSIAPAFADTTLQYQVAGEKAPQSLFVKDGQVLIKSAGGDGELDILFNRSRNAAFLIDHRKQAYMPVTEQRVAELVSQVQDVQPLLRGLGEQLKKVSPEQRAKWSDILGGVDLDRITAKSEDNRPIVLAQVGTAKTQGGYACSKVELRQGGDKKGDICLASAETLKLPAGDYETLRAMLLFSSRIAEKAKGVAARYVDLGPLPTVNLTEYPGIPVELHDASSQQAATLTLSKVNSDVFPPGVMAIPESYAAKKLKFW</sequence>
<dbReference type="AlphaFoldDB" id="A0AA35USL7"/>
<evidence type="ECO:0000313" key="3">
    <source>
        <dbReference type="Proteomes" id="UP001158598"/>
    </source>
</evidence>
<proteinExistence type="predicted"/>
<protein>
    <recommendedName>
        <fullName evidence="4">DUF4412 domain-containing protein</fullName>
    </recommendedName>
</protein>
<dbReference type="Proteomes" id="UP001158598">
    <property type="component" value="Chromosome"/>
</dbReference>
<feature type="signal peptide" evidence="1">
    <location>
        <begin position="1"/>
        <end position="24"/>
    </location>
</feature>
<accession>A0AA35USL7</accession>
<feature type="chain" id="PRO_5041232463" description="DUF4412 domain-containing protein" evidence="1">
    <location>
        <begin position="25"/>
        <end position="273"/>
    </location>
</feature>
<dbReference type="EMBL" id="OX458332">
    <property type="protein sequence ID" value="CAI8863014.1"/>
    <property type="molecule type" value="Genomic_DNA"/>
</dbReference>
<organism evidence="2 3">
    <name type="scientific">Methylococcus capsulatus</name>
    <dbReference type="NCBI Taxonomy" id="414"/>
    <lineage>
        <taxon>Bacteria</taxon>
        <taxon>Pseudomonadati</taxon>
        <taxon>Pseudomonadota</taxon>
        <taxon>Gammaproteobacteria</taxon>
        <taxon>Methylococcales</taxon>
        <taxon>Methylococcaceae</taxon>
        <taxon>Methylococcus</taxon>
    </lineage>
</organism>
<evidence type="ECO:0000256" key="1">
    <source>
        <dbReference type="SAM" id="SignalP"/>
    </source>
</evidence>
<reference evidence="2" key="1">
    <citation type="submission" date="2023-03" db="EMBL/GenBank/DDBJ databases">
        <authorList>
            <person name="Pearce D."/>
        </authorList>
    </citation>
    <scope>NUCLEOTIDE SEQUENCE</scope>
    <source>
        <strain evidence="2">Mc</strain>
    </source>
</reference>